<dbReference type="KEGG" id="hro:HELRODRAFT_170177"/>
<protein>
    <submittedName>
        <fullName evidence="1 2">Uncharacterized protein</fullName>
    </submittedName>
</protein>
<reference evidence="3" key="1">
    <citation type="submission" date="2012-12" db="EMBL/GenBank/DDBJ databases">
        <authorList>
            <person name="Hellsten U."/>
            <person name="Grimwood J."/>
            <person name="Chapman J.A."/>
            <person name="Shapiro H."/>
            <person name="Aerts A."/>
            <person name="Otillar R.P."/>
            <person name="Terry A.Y."/>
            <person name="Boore J.L."/>
            <person name="Simakov O."/>
            <person name="Marletaz F."/>
            <person name="Cho S.-J."/>
            <person name="Edsinger-Gonzales E."/>
            <person name="Havlak P."/>
            <person name="Kuo D.-H."/>
            <person name="Larsson T."/>
            <person name="Lv J."/>
            <person name="Arendt D."/>
            <person name="Savage R."/>
            <person name="Osoegawa K."/>
            <person name="de Jong P."/>
            <person name="Lindberg D.R."/>
            <person name="Seaver E.C."/>
            <person name="Weisblat D.A."/>
            <person name="Putnam N.H."/>
            <person name="Grigoriev I.V."/>
            <person name="Rokhsar D.S."/>
        </authorList>
    </citation>
    <scope>NUCLEOTIDE SEQUENCE</scope>
</reference>
<dbReference type="EMBL" id="AMQM01003486">
    <property type="status" value="NOT_ANNOTATED_CDS"/>
    <property type="molecule type" value="Genomic_DNA"/>
</dbReference>
<sequence>MPAEFAHSSSLMSEKLQTAKIHYDSTFGMLQKVYNKTSNSYETLKTSTTSTNVCAFVVCCGVVCCGVVCCGVVRCGVVCCNVVYCGVVCCGVVCCDVVCCGVSEIGVHVFDKKNMQPYINAYKQLALMTHVLSIDHKAYVSNLGGTSYKHQVTGAFARYIYQIMRGT</sequence>
<organism evidence="2 3">
    <name type="scientific">Helobdella robusta</name>
    <name type="common">Californian leech</name>
    <dbReference type="NCBI Taxonomy" id="6412"/>
    <lineage>
        <taxon>Eukaryota</taxon>
        <taxon>Metazoa</taxon>
        <taxon>Spiralia</taxon>
        <taxon>Lophotrochozoa</taxon>
        <taxon>Annelida</taxon>
        <taxon>Clitellata</taxon>
        <taxon>Hirudinea</taxon>
        <taxon>Rhynchobdellida</taxon>
        <taxon>Glossiphoniidae</taxon>
        <taxon>Helobdella</taxon>
    </lineage>
</organism>
<accession>T1F2R2</accession>
<proteinExistence type="predicted"/>
<evidence type="ECO:0000313" key="2">
    <source>
        <dbReference type="EnsemblMetazoa" id="HelroP170177"/>
    </source>
</evidence>
<gene>
    <name evidence="2" type="primary">20203111</name>
    <name evidence="1" type="ORF">HELRODRAFT_170177</name>
</gene>
<name>T1F2R2_HELRO</name>
<dbReference type="HOGENOM" id="CLU_1596302_0_0_1"/>
<reference evidence="2" key="3">
    <citation type="submission" date="2015-06" db="UniProtKB">
        <authorList>
            <consortium name="EnsemblMetazoa"/>
        </authorList>
    </citation>
    <scope>IDENTIFICATION</scope>
</reference>
<keyword evidence="3" id="KW-1185">Reference proteome</keyword>
<dbReference type="EnsemblMetazoa" id="HelroT170177">
    <property type="protein sequence ID" value="HelroP170177"/>
    <property type="gene ID" value="HelroG170177"/>
</dbReference>
<dbReference type="InParanoid" id="T1F2R2"/>
<evidence type="ECO:0000313" key="3">
    <source>
        <dbReference type="Proteomes" id="UP000015101"/>
    </source>
</evidence>
<dbReference type="Proteomes" id="UP000015101">
    <property type="component" value="Unassembled WGS sequence"/>
</dbReference>
<reference evidence="1 3" key="2">
    <citation type="journal article" date="2013" name="Nature">
        <title>Insights into bilaterian evolution from three spiralian genomes.</title>
        <authorList>
            <person name="Simakov O."/>
            <person name="Marletaz F."/>
            <person name="Cho S.J."/>
            <person name="Edsinger-Gonzales E."/>
            <person name="Havlak P."/>
            <person name="Hellsten U."/>
            <person name="Kuo D.H."/>
            <person name="Larsson T."/>
            <person name="Lv J."/>
            <person name="Arendt D."/>
            <person name="Savage R."/>
            <person name="Osoegawa K."/>
            <person name="de Jong P."/>
            <person name="Grimwood J."/>
            <person name="Chapman J.A."/>
            <person name="Shapiro H."/>
            <person name="Aerts A."/>
            <person name="Otillar R.P."/>
            <person name="Terry A.Y."/>
            <person name="Boore J.L."/>
            <person name="Grigoriev I.V."/>
            <person name="Lindberg D.R."/>
            <person name="Seaver E.C."/>
            <person name="Weisblat D.A."/>
            <person name="Putnam N.H."/>
            <person name="Rokhsar D.S."/>
        </authorList>
    </citation>
    <scope>NUCLEOTIDE SEQUENCE</scope>
</reference>
<dbReference type="AlphaFoldDB" id="T1F2R2"/>
<evidence type="ECO:0000313" key="1">
    <source>
        <dbReference type="EMBL" id="ESO07650.1"/>
    </source>
</evidence>
<dbReference type="RefSeq" id="XP_009014261.1">
    <property type="nucleotide sequence ID" value="XM_009016013.1"/>
</dbReference>
<dbReference type="GeneID" id="20203111"/>
<dbReference type="EMBL" id="KB096183">
    <property type="protein sequence ID" value="ESO07650.1"/>
    <property type="molecule type" value="Genomic_DNA"/>
</dbReference>
<dbReference type="CTD" id="20203111"/>